<dbReference type="RefSeq" id="XP_068362462.1">
    <property type="nucleotide sequence ID" value="XM_068502205.1"/>
</dbReference>
<dbReference type="Pfam" id="PF00071">
    <property type="entry name" value="Ras"/>
    <property type="match status" value="1"/>
</dbReference>
<evidence type="ECO:0000256" key="1">
    <source>
        <dbReference type="ARBA" id="ARBA00022741"/>
    </source>
</evidence>
<dbReference type="PROSITE" id="PS51419">
    <property type="entry name" value="RAB"/>
    <property type="match status" value="1"/>
</dbReference>
<name>A0A1J4KI40_9EUKA</name>
<keyword evidence="1" id="KW-0547">Nucleotide-binding</keyword>
<dbReference type="InterPro" id="IPR027417">
    <property type="entry name" value="P-loop_NTPase"/>
</dbReference>
<dbReference type="SMART" id="SM00175">
    <property type="entry name" value="RAB"/>
    <property type="match status" value="1"/>
</dbReference>
<dbReference type="NCBIfam" id="TIGR00231">
    <property type="entry name" value="small_GTP"/>
    <property type="match status" value="1"/>
</dbReference>
<dbReference type="SUPFAM" id="SSF52540">
    <property type="entry name" value="P-loop containing nucleoside triphosphate hydrolases"/>
    <property type="match status" value="1"/>
</dbReference>
<dbReference type="GO" id="GO:0003924">
    <property type="term" value="F:GTPase activity"/>
    <property type="evidence" value="ECO:0007669"/>
    <property type="project" value="InterPro"/>
</dbReference>
<dbReference type="GeneID" id="94836909"/>
<dbReference type="Proteomes" id="UP000179807">
    <property type="component" value="Unassembled WGS sequence"/>
</dbReference>
<sequence>MDLQNRDNLHRVVTIGETSVGKTSIITQLVKKTFNPNEKSTVGAMFVIYNQQVDNELVEMQIWDTAGQERFRSLGPIYYRGAEAAVVVFDYTSMTSFERLQSWVSAFQDVAGTETVIFVVGNKTDLKEEAQVSPEIAENWATERGFRLFSTSALTGEGVEQTFVELAQEIKKKSKKKMQEHSAEVDLQGGAVEKKSCC</sequence>
<dbReference type="PANTHER" id="PTHR47977">
    <property type="entry name" value="RAS-RELATED PROTEIN RAB"/>
    <property type="match status" value="1"/>
</dbReference>
<accession>A0A1J4KI40</accession>
<keyword evidence="2" id="KW-0342">GTP-binding</keyword>
<dbReference type="GO" id="GO:0005525">
    <property type="term" value="F:GTP binding"/>
    <property type="evidence" value="ECO:0007669"/>
    <property type="project" value="UniProtKB-KW"/>
</dbReference>
<dbReference type="InterPro" id="IPR001806">
    <property type="entry name" value="Small_GTPase"/>
</dbReference>
<evidence type="ECO:0000256" key="2">
    <source>
        <dbReference type="ARBA" id="ARBA00023134"/>
    </source>
</evidence>
<reference evidence="3" key="1">
    <citation type="submission" date="2016-10" db="EMBL/GenBank/DDBJ databases">
        <authorList>
            <person name="Benchimol M."/>
            <person name="Almeida L.G."/>
            <person name="Vasconcelos A.T."/>
            <person name="Perreira-Neves A."/>
            <person name="Rosa I.A."/>
            <person name="Tasca T."/>
            <person name="Bogo M.R."/>
            <person name="de Souza W."/>
        </authorList>
    </citation>
    <scope>NUCLEOTIDE SEQUENCE [LARGE SCALE GENOMIC DNA]</scope>
    <source>
        <strain evidence="3">K</strain>
    </source>
</reference>
<proteinExistence type="predicted"/>
<protein>
    <submittedName>
        <fullName evidence="3">Small GTP-binding protein</fullName>
    </submittedName>
</protein>
<dbReference type="InterPro" id="IPR050227">
    <property type="entry name" value="Rab"/>
</dbReference>
<comment type="caution">
    <text evidence="3">The sequence shown here is derived from an EMBL/GenBank/DDBJ whole genome shotgun (WGS) entry which is preliminary data.</text>
</comment>
<organism evidence="3 4">
    <name type="scientific">Tritrichomonas foetus</name>
    <dbReference type="NCBI Taxonomy" id="1144522"/>
    <lineage>
        <taxon>Eukaryota</taxon>
        <taxon>Metamonada</taxon>
        <taxon>Parabasalia</taxon>
        <taxon>Tritrichomonadida</taxon>
        <taxon>Tritrichomonadidae</taxon>
        <taxon>Tritrichomonas</taxon>
    </lineage>
</organism>
<dbReference type="AlphaFoldDB" id="A0A1J4KI40"/>
<dbReference type="InterPro" id="IPR005225">
    <property type="entry name" value="Small_GTP-bd"/>
</dbReference>
<dbReference type="PROSITE" id="PS51417">
    <property type="entry name" value="ARF"/>
    <property type="match status" value="1"/>
</dbReference>
<dbReference type="VEuPathDB" id="TrichDB:TRFO_21820"/>
<dbReference type="PRINTS" id="PR00449">
    <property type="entry name" value="RASTRNSFRMNG"/>
</dbReference>
<dbReference type="PROSITE" id="PS51421">
    <property type="entry name" value="RAS"/>
    <property type="match status" value="1"/>
</dbReference>
<evidence type="ECO:0000313" key="4">
    <source>
        <dbReference type="Proteomes" id="UP000179807"/>
    </source>
</evidence>
<dbReference type="Gene3D" id="3.40.50.300">
    <property type="entry name" value="P-loop containing nucleotide triphosphate hydrolases"/>
    <property type="match status" value="1"/>
</dbReference>
<dbReference type="FunFam" id="3.40.50.300:FF:000808">
    <property type="entry name" value="Small GTP-binding protein, putative"/>
    <property type="match status" value="1"/>
</dbReference>
<dbReference type="CDD" id="cd00154">
    <property type="entry name" value="Rab"/>
    <property type="match status" value="1"/>
</dbReference>
<dbReference type="SMART" id="SM00173">
    <property type="entry name" value="RAS"/>
    <property type="match status" value="1"/>
</dbReference>
<dbReference type="EMBL" id="MLAK01000642">
    <property type="protein sequence ID" value="OHT09326.1"/>
    <property type="molecule type" value="Genomic_DNA"/>
</dbReference>
<evidence type="ECO:0000313" key="3">
    <source>
        <dbReference type="EMBL" id="OHT09326.1"/>
    </source>
</evidence>
<dbReference type="SMART" id="SM00174">
    <property type="entry name" value="RHO"/>
    <property type="match status" value="1"/>
</dbReference>
<keyword evidence="4" id="KW-1185">Reference proteome</keyword>
<dbReference type="OrthoDB" id="63533at2759"/>
<gene>
    <name evidence="3" type="ORF">TRFO_21820</name>
</gene>